<evidence type="ECO:0000313" key="4">
    <source>
        <dbReference type="EMBL" id="MEP1057050.1"/>
    </source>
</evidence>
<keyword evidence="2" id="KW-0732">Signal</keyword>
<dbReference type="InterPro" id="IPR001119">
    <property type="entry name" value="SLH_dom"/>
</dbReference>
<evidence type="ECO:0000259" key="3">
    <source>
        <dbReference type="PROSITE" id="PS51272"/>
    </source>
</evidence>
<dbReference type="PANTHER" id="PTHR43308:SF1">
    <property type="entry name" value="OUTER MEMBRANE PROTEIN ALPHA"/>
    <property type="match status" value="1"/>
</dbReference>
<dbReference type="Pfam" id="PF04966">
    <property type="entry name" value="OprB"/>
    <property type="match status" value="1"/>
</dbReference>
<comment type="caution">
    <text evidence="4">The sequence shown here is derived from an EMBL/GenBank/DDBJ whole genome shotgun (WGS) entry which is preliminary data.</text>
</comment>
<dbReference type="Pfam" id="PF00395">
    <property type="entry name" value="SLH"/>
    <property type="match status" value="1"/>
</dbReference>
<dbReference type="Proteomes" id="UP001476950">
    <property type="component" value="Unassembled WGS sequence"/>
</dbReference>
<gene>
    <name evidence="4" type="ORF">NDI38_01285</name>
</gene>
<name>A0ABV0KCW5_9CYAN</name>
<dbReference type="InterPro" id="IPR007049">
    <property type="entry name" value="Carb-sel_porin_OprB"/>
</dbReference>
<dbReference type="InterPro" id="IPR038673">
    <property type="entry name" value="OprB_sf"/>
</dbReference>
<dbReference type="RefSeq" id="WP_190453696.1">
    <property type="nucleotide sequence ID" value="NZ_JAMPLM010000001.1"/>
</dbReference>
<dbReference type="SUPFAM" id="SSF56935">
    <property type="entry name" value="Porins"/>
    <property type="match status" value="1"/>
</dbReference>
<evidence type="ECO:0000256" key="2">
    <source>
        <dbReference type="RuleBase" id="RU363072"/>
    </source>
</evidence>
<dbReference type="Gene3D" id="2.40.160.180">
    <property type="entry name" value="Carbohydrate-selective porin OprB"/>
    <property type="match status" value="1"/>
</dbReference>
<protein>
    <submittedName>
        <fullName evidence="4">Iron uptake porin</fullName>
    </submittedName>
</protein>
<evidence type="ECO:0000256" key="1">
    <source>
        <dbReference type="ARBA" id="ARBA00008769"/>
    </source>
</evidence>
<comment type="similarity">
    <text evidence="1 2">Belongs to the OprB family.</text>
</comment>
<reference evidence="4 5" key="1">
    <citation type="submission" date="2022-04" db="EMBL/GenBank/DDBJ databases">
        <title>Positive selection, recombination, and allopatry shape intraspecific diversity of widespread and dominant cyanobacteria.</title>
        <authorList>
            <person name="Wei J."/>
            <person name="Shu W."/>
            <person name="Hu C."/>
        </authorList>
    </citation>
    <scope>NUCLEOTIDE SEQUENCE [LARGE SCALE GENOMIC DNA]</scope>
    <source>
        <strain evidence="4 5">AS-A4</strain>
    </source>
</reference>
<dbReference type="EMBL" id="JAMPLM010000001">
    <property type="protein sequence ID" value="MEP1057050.1"/>
    <property type="molecule type" value="Genomic_DNA"/>
</dbReference>
<feature type="domain" description="SLH" evidence="3">
    <location>
        <begin position="93"/>
        <end position="157"/>
    </location>
</feature>
<organism evidence="4 5">
    <name type="scientific">Stenomitos frigidus AS-A4</name>
    <dbReference type="NCBI Taxonomy" id="2933935"/>
    <lineage>
        <taxon>Bacteria</taxon>
        <taxon>Bacillati</taxon>
        <taxon>Cyanobacteriota</taxon>
        <taxon>Cyanophyceae</taxon>
        <taxon>Leptolyngbyales</taxon>
        <taxon>Leptolyngbyaceae</taxon>
        <taxon>Stenomitos</taxon>
    </lineage>
</organism>
<feature type="signal peptide" evidence="2">
    <location>
        <begin position="1"/>
        <end position="22"/>
    </location>
</feature>
<proteinExistence type="inferred from homology"/>
<sequence>MFKRFVHSLLLSPALLSTAVLAASAQAPQATLNVPQPESATVASTIADLTVARIDQPLAAQPDGDDRLQSSDLANELADGTTNGVDELDQVTSVSQLTDVKPTDWSFQALQSLVERYGCIVGYPDRTYRGNRALTRYEFAAGLNACLDRVNELIAAGTADLVKKEDLAILQKLQEYFAPELVTLRGRIDGLEARTATLEKQQFSPTTKLGGEIVFALAGVAAGNIVNGNDVQKNTILGDRIRLDLDTSFNGEDLLRVRLQAGNVASFSSNATFTPEGDLRLAADSGNSVEIDALLYQFKVGERTTIVLEANAGAIDDFTNTVNPFLDGDGGSGALSQFGTRNPIYYLVNGAGIGITHKFSDNLELSLGYLANEPEIPTPGSGLFNGPFGAIAQLTFTPFEPLAIGLTYIRAYNNNFQANGSGGSNNANFLNANFVDSAFNSDSFGLEASFQLSPKIVINGSVGYTSANVLSGTRGSVDIWNWAVGLAFPDLFRKGSVAGIIVGMEPKVTRASTQLNFLEDRDTSLHVEGFYQFQLTDNIAITPGIIWLTAPDHNSANSDIVIGVIRTTFVF</sequence>
<dbReference type="PANTHER" id="PTHR43308">
    <property type="entry name" value="OUTER MEMBRANE PROTEIN ALPHA-RELATED"/>
    <property type="match status" value="1"/>
</dbReference>
<dbReference type="InterPro" id="IPR051465">
    <property type="entry name" value="Cell_Envelope_Struct_Comp"/>
</dbReference>
<dbReference type="InterPro" id="IPR047684">
    <property type="entry name" value="Por_som-like"/>
</dbReference>
<accession>A0ABV0KCW5</accession>
<evidence type="ECO:0000313" key="5">
    <source>
        <dbReference type="Proteomes" id="UP001476950"/>
    </source>
</evidence>
<feature type="chain" id="PRO_5045012008" evidence="2">
    <location>
        <begin position="23"/>
        <end position="571"/>
    </location>
</feature>
<dbReference type="PROSITE" id="PS51272">
    <property type="entry name" value="SLH"/>
    <property type="match status" value="1"/>
</dbReference>
<dbReference type="NCBIfam" id="NF033921">
    <property type="entry name" value="por_somb"/>
    <property type="match status" value="1"/>
</dbReference>
<keyword evidence="5" id="KW-1185">Reference proteome</keyword>